<accession>A0AAN9KQ85</accession>
<dbReference type="AlphaFoldDB" id="A0AAN9KQ85"/>
<reference evidence="1 2" key="1">
    <citation type="submission" date="2024-01" db="EMBL/GenBank/DDBJ databases">
        <title>The genomes of 5 underutilized Papilionoideae crops provide insights into root nodulation and disease resistanc.</title>
        <authorList>
            <person name="Jiang F."/>
        </authorList>
    </citation>
    <scope>NUCLEOTIDE SEQUENCE [LARGE SCALE GENOMIC DNA]</scope>
    <source>
        <strain evidence="1">LVBAO_FW01</strain>
        <tissue evidence="1">Leaves</tissue>
    </source>
</reference>
<name>A0AAN9KQ85_CANGL</name>
<gene>
    <name evidence="1" type="ORF">VNO77_32580</name>
</gene>
<dbReference type="Proteomes" id="UP001367508">
    <property type="component" value="Unassembled WGS sequence"/>
</dbReference>
<sequence length="87" mass="9752">MLHSYIDKPLNRTQIATMVAEKAAICIFLPGNWFQLPCSYHHSLVSLAISKGWTHSLRCCGSSFLKEFHHLINGFKSNPIAPSPLND</sequence>
<comment type="caution">
    <text evidence="1">The sequence shown here is derived from an EMBL/GenBank/DDBJ whole genome shotgun (WGS) entry which is preliminary data.</text>
</comment>
<protein>
    <submittedName>
        <fullName evidence="1">Uncharacterized protein</fullName>
    </submittedName>
</protein>
<evidence type="ECO:0000313" key="2">
    <source>
        <dbReference type="Proteomes" id="UP001367508"/>
    </source>
</evidence>
<organism evidence="1 2">
    <name type="scientific">Canavalia gladiata</name>
    <name type="common">Sword bean</name>
    <name type="synonym">Dolichos gladiatus</name>
    <dbReference type="NCBI Taxonomy" id="3824"/>
    <lineage>
        <taxon>Eukaryota</taxon>
        <taxon>Viridiplantae</taxon>
        <taxon>Streptophyta</taxon>
        <taxon>Embryophyta</taxon>
        <taxon>Tracheophyta</taxon>
        <taxon>Spermatophyta</taxon>
        <taxon>Magnoliopsida</taxon>
        <taxon>eudicotyledons</taxon>
        <taxon>Gunneridae</taxon>
        <taxon>Pentapetalae</taxon>
        <taxon>rosids</taxon>
        <taxon>fabids</taxon>
        <taxon>Fabales</taxon>
        <taxon>Fabaceae</taxon>
        <taxon>Papilionoideae</taxon>
        <taxon>50 kb inversion clade</taxon>
        <taxon>NPAAA clade</taxon>
        <taxon>indigoferoid/millettioid clade</taxon>
        <taxon>Phaseoleae</taxon>
        <taxon>Canavalia</taxon>
    </lineage>
</organism>
<keyword evidence="2" id="KW-1185">Reference proteome</keyword>
<evidence type="ECO:0000313" key="1">
    <source>
        <dbReference type="EMBL" id="KAK7321702.1"/>
    </source>
</evidence>
<proteinExistence type="predicted"/>
<dbReference type="EMBL" id="JAYMYQ010000007">
    <property type="protein sequence ID" value="KAK7321702.1"/>
    <property type="molecule type" value="Genomic_DNA"/>
</dbReference>